<accession>A0ABY2EWR1</accession>
<comment type="caution">
    <text evidence="2">The sequence shown here is derived from an EMBL/GenBank/DDBJ whole genome shotgun (WGS) entry which is preliminary data.</text>
</comment>
<sequence>MKTRQFRRCLPLVAALLAGSAMAVDGDPPEIFEFDGDVTDNVVVGDEPPVNGSQIPMVHLGGDDWSLLFDECGRIPSSNAGDCGTSQAFTGIVQDYDFLGDDSFIDLKFTKGSSKDEQFVGDWEITNSGGQPDKNDITNGYAAAYEVTNPSVDPNHCWDADTKAVVPCSDPSSDGPLHEAGDLIFTVGADRYAVQGDATLGAWFFQGDVGVTGADTDNPQFVGEHVIGDLLLIFNFPQSSGSDPEIIIYEWRPDLDPSSPLLLLYDDVAAKCDGLGGKLGCGISNEAIDFGKGQDAGIPIGYQIGPITVPWDYLPKGGVLNGPVPATGFNEGAVNVTKALGEQRCFTSFLLETRSSESVSATLKDFVVGKFPLCNTSLSTEIHDAEAADTYVDIQSTEVAPGDVHDAAYLIFTAPGDLLPSGEVKFELFEATCEDLVADYNNLVDGVPDMSIDDFTAVATHTEDTDNGTLITDGSDVDDLNGNASRVGQLRVQSPNDDTLEPGTAYAYWVNFTSDGDFPDAGPHCEEITAFQLTPTVVTEIHEGTSVGGNHSGTDIQDNPVPNPLTFPWAGAQKVGTLIHDKAFVTGDKSITPAGDIVFRLYGQEGCTGELLTLDPGDSDGDGSATTNTVNVTAVNDDDSAAESLTFDTAGLIPMGSNNRVISFKATYTPSTNAYTGASAACENIVIEKYVPKLVTHIHADGDHATDIQDTEQLVGISIHDQAVLTGDAPFNPAGTVTFQLYSDGTCTTANGAAEDVTMTADGGDSGDGKAESSSFDTTSYLVGIVGSNRKLSYTASYGGDSYYVAVDATEPACEVLTIKKRTPTIYTQVKIEDTAVVGGDGSGLSVTSGGNEVTFKIFANGSCSGDPAATETENLTAGLLAVLSQTATIGDNAGERGTTTSVSYLATYNGNQYYDSKTHGCEIVSVTLP</sequence>
<proteinExistence type="predicted"/>
<reference evidence="2 3" key="1">
    <citation type="submission" date="2019-03" db="EMBL/GenBank/DDBJ databases">
        <title>Genomic Encyclopedia of Archaeal and Bacterial Type Strains, Phase II (KMG-II): from individual species to whole genera.</title>
        <authorList>
            <person name="Goeker M."/>
        </authorList>
    </citation>
    <scope>NUCLEOTIDE SEQUENCE [LARGE SCALE GENOMIC DNA]</scope>
    <source>
        <strain evidence="2 3">DSM 15594</strain>
    </source>
</reference>
<name>A0ABY2EWR1_9GAMM</name>
<protein>
    <submittedName>
        <fullName evidence="2">Uncharacterized protein</fullName>
    </submittedName>
</protein>
<evidence type="ECO:0000256" key="1">
    <source>
        <dbReference type="SAM" id="SignalP"/>
    </source>
</evidence>
<keyword evidence="3" id="KW-1185">Reference proteome</keyword>
<keyword evidence="1" id="KW-0732">Signal</keyword>
<dbReference type="Proteomes" id="UP000295058">
    <property type="component" value="Unassembled WGS sequence"/>
</dbReference>
<evidence type="ECO:0000313" key="3">
    <source>
        <dbReference type="Proteomes" id="UP000295058"/>
    </source>
</evidence>
<evidence type="ECO:0000313" key="2">
    <source>
        <dbReference type="EMBL" id="TDW57691.1"/>
    </source>
</evidence>
<dbReference type="EMBL" id="SODO01000010">
    <property type="protein sequence ID" value="TDW57691.1"/>
    <property type="molecule type" value="Genomic_DNA"/>
</dbReference>
<feature type="signal peptide" evidence="1">
    <location>
        <begin position="1"/>
        <end position="23"/>
    </location>
</feature>
<feature type="chain" id="PRO_5046996672" evidence="1">
    <location>
        <begin position="24"/>
        <end position="930"/>
    </location>
</feature>
<organism evidence="2 3">
    <name type="scientific">Oceanimonas baumannii</name>
    <dbReference type="NCBI Taxonomy" id="129578"/>
    <lineage>
        <taxon>Bacteria</taxon>
        <taxon>Pseudomonadati</taxon>
        <taxon>Pseudomonadota</taxon>
        <taxon>Gammaproteobacteria</taxon>
        <taxon>Aeromonadales</taxon>
        <taxon>Aeromonadaceae</taxon>
        <taxon>Oceanimonas</taxon>
    </lineage>
</organism>
<dbReference type="RefSeq" id="WP_134113994.1">
    <property type="nucleotide sequence ID" value="NZ_NQJF01000013.1"/>
</dbReference>
<gene>
    <name evidence="2" type="ORF">LY04_02556</name>
</gene>